<name>A0AAQ3PDA2_VIGMU</name>
<dbReference type="AlphaFoldDB" id="A0AAQ3PDA2"/>
<keyword evidence="2" id="KW-1185">Reference proteome</keyword>
<dbReference type="EMBL" id="CP144700">
    <property type="protein sequence ID" value="WVZ25214.1"/>
    <property type="molecule type" value="Genomic_DNA"/>
</dbReference>
<evidence type="ECO:0000313" key="2">
    <source>
        <dbReference type="Proteomes" id="UP001374535"/>
    </source>
</evidence>
<evidence type="ECO:0000313" key="1">
    <source>
        <dbReference type="EMBL" id="WVZ25214.1"/>
    </source>
</evidence>
<sequence>EQRKVVAELKSGLQDKKEIKELLQEIKKSKKLSEGGEYFVNNEEKEEKRYLHSSRLDEEGEELLRPWIKTVECPVFEENDSSRLVSQANQTSKDQLQGYFF</sequence>
<protein>
    <submittedName>
        <fullName evidence="1">Uncharacterized protein</fullName>
    </submittedName>
</protein>
<accession>A0AAQ3PDA2</accession>
<feature type="non-terminal residue" evidence="1">
    <location>
        <position position="1"/>
    </location>
</feature>
<reference evidence="1 2" key="1">
    <citation type="journal article" date="2023" name="Life. Sci Alliance">
        <title>Evolutionary insights into 3D genome organization and epigenetic landscape of Vigna mungo.</title>
        <authorList>
            <person name="Junaid A."/>
            <person name="Singh B."/>
            <person name="Bhatia S."/>
        </authorList>
    </citation>
    <scope>NUCLEOTIDE SEQUENCE [LARGE SCALE GENOMIC DNA]</scope>
    <source>
        <strain evidence="1">Urdbean</strain>
    </source>
</reference>
<proteinExistence type="predicted"/>
<organism evidence="1 2">
    <name type="scientific">Vigna mungo</name>
    <name type="common">Black gram</name>
    <name type="synonym">Phaseolus mungo</name>
    <dbReference type="NCBI Taxonomy" id="3915"/>
    <lineage>
        <taxon>Eukaryota</taxon>
        <taxon>Viridiplantae</taxon>
        <taxon>Streptophyta</taxon>
        <taxon>Embryophyta</taxon>
        <taxon>Tracheophyta</taxon>
        <taxon>Spermatophyta</taxon>
        <taxon>Magnoliopsida</taxon>
        <taxon>eudicotyledons</taxon>
        <taxon>Gunneridae</taxon>
        <taxon>Pentapetalae</taxon>
        <taxon>rosids</taxon>
        <taxon>fabids</taxon>
        <taxon>Fabales</taxon>
        <taxon>Fabaceae</taxon>
        <taxon>Papilionoideae</taxon>
        <taxon>50 kb inversion clade</taxon>
        <taxon>NPAAA clade</taxon>
        <taxon>indigoferoid/millettioid clade</taxon>
        <taxon>Phaseoleae</taxon>
        <taxon>Vigna</taxon>
    </lineage>
</organism>
<dbReference type="Proteomes" id="UP001374535">
    <property type="component" value="Chromosome 1"/>
</dbReference>
<gene>
    <name evidence="1" type="ORF">V8G54_003758</name>
</gene>